<dbReference type="InterPro" id="IPR003097">
    <property type="entry name" value="CysJ-like_FAD-binding"/>
</dbReference>
<dbReference type="PROSITE" id="PS51384">
    <property type="entry name" value="FAD_FR"/>
    <property type="match status" value="1"/>
</dbReference>
<dbReference type="InterPro" id="IPR023173">
    <property type="entry name" value="NADPH_Cyt_P450_Rdtase_alpha"/>
</dbReference>
<dbReference type="Proteomes" id="UP000323011">
    <property type="component" value="Unassembled WGS sequence"/>
</dbReference>
<evidence type="ECO:0000256" key="1">
    <source>
        <dbReference type="ARBA" id="ARBA00001917"/>
    </source>
</evidence>
<dbReference type="GO" id="GO:0005829">
    <property type="term" value="C:cytosol"/>
    <property type="evidence" value="ECO:0007669"/>
    <property type="project" value="TreeGrafter"/>
</dbReference>
<dbReference type="InterPro" id="IPR001433">
    <property type="entry name" value="OxRdtase_FAD/NAD-bd"/>
</dbReference>
<dbReference type="FunFam" id="3.40.50.80:FF:000001">
    <property type="entry name" value="NADPH--cytochrome P450 reductase 1"/>
    <property type="match status" value="1"/>
</dbReference>
<evidence type="ECO:0000256" key="5">
    <source>
        <dbReference type="ARBA" id="ARBA00022827"/>
    </source>
</evidence>
<evidence type="ECO:0000256" key="9">
    <source>
        <dbReference type="SAM" id="MobiDB-lite"/>
    </source>
</evidence>
<keyword evidence="4" id="KW-0288">FMN</keyword>
<keyword evidence="13" id="KW-1185">Reference proteome</keyword>
<evidence type="ECO:0000256" key="2">
    <source>
        <dbReference type="ARBA" id="ARBA00001974"/>
    </source>
</evidence>
<evidence type="ECO:0000256" key="3">
    <source>
        <dbReference type="ARBA" id="ARBA00022630"/>
    </source>
</evidence>
<protein>
    <recommendedName>
        <fullName evidence="8">NADPH--hemoprotein reductase</fullName>
        <ecNumber evidence="8">1.6.2.4</ecNumber>
    </recommendedName>
</protein>
<evidence type="ECO:0000259" key="10">
    <source>
        <dbReference type="PROSITE" id="PS50902"/>
    </source>
</evidence>
<dbReference type="Pfam" id="PF00667">
    <property type="entry name" value="FAD_binding_1"/>
    <property type="match status" value="1"/>
</dbReference>
<dbReference type="PRINTS" id="PR00371">
    <property type="entry name" value="FPNCR"/>
</dbReference>
<evidence type="ECO:0000313" key="13">
    <source>
        <dbReference type="Proteomes" id="UP000323011"/>
    </source>
</evidence>
<accession>A0A5A8CVU6</accession>
<comment type="cofactor">
    <cofactor evidence="2">
        <name>FAD</name>
        <dbReference type="ChEBI" id="CHEBI:57692"/>
    </cofactor>
</comment>
<evidence type="ECO:0000256" key="6">
    <source>
        <dbReference type="ARBA" id="ARBA00022857"/>
    </source>
</evidence>
<dbReference type="PANTHER" id="PTHR19384">
    <property type="entry name" value="NITRIC OXIDE SYNTHASE-RELATED"/>
    <property type="match status" value="1"/>
</dbReference>
<dbReference type="EC" id="1.6.2.4" evidence="8"/>
<keyword evidence="3" id="KW-0285">Flavoprotein</keyword>
<keyword evidence="6" id="KW-0521">NADP</keyword>
<feature type="domain" description="Flavodoxin-like" evidence="10">
    <location>
        <begin position="69"/>
        <end position="231"/>
    </location>
</feature>
<feature type="domain" description="FAD-binding FR-type" evidence="11">
    <location>
        <begin position="343"/>
        <end position="620"/>
    </location>
</feature>
<feature type="region of interest" description="Disordered" evidence="9">
    <location>
        <begin position="34"/>
        <end position="62"/>
    </location>
</feature>
<dbReference type="Gene3D" id="2.40.30.10">
    <property type="entry name" value="Translation factors"/>
    <property type="match status" value="1"/>
</dbReference>
<keyword evidence="7" id="KW-0560">Oxidoreductase</keyword>
<dbReference type="InterPro" id="IPR039261">
    <property type="entry name" value="FNR_nucleotide-bd"/>
</dbReference>
<dbReference type="PROSITE" id="PS50902">
    <property type="entry name" value="FLAVODOXIN_LIKE"/>
    <property type="match status" value="1"/>
</dbReference>
<dbReference type="InterPro" id="IPR001094">
    <property type="entry name" value="Flavdoxin-like"/>
</dbReference>
<feature type="compositionally biased region" description="Low complexity" evidence="9">
    <location>
        <begin position="34"/>
        <end position="48"/>
    </location>
</feature>
<name>A0A5A8CVU6_CAFRO</name>
<dbReference type="GO" id="GO:0010181">
    <property type="term" value="F:FMN binding"/>
    <property type="evidence" value="ECO:0007669"/>
    <property type="project" value="InterPro"/>
</dbReference>
<dbReference type="SUPFAM" id="SSF52343">
    <property type="entry name" value="Ferredoxin reductase-like, C-terminal NADP-linked domain"/>
    <property type="match status" value="1"/>
</dbReference>
<dbReference type="PANTHER" id="PTHR19384:SF17">
    <property type="entry name" value="NADPH--CYTOCHROME P450 REDUCTASE"/>
    <property type="match status" value="1"/>
</dbReference>
<comment type="cofactor">
    <cofactor evidence="1">
        <name>FMN</name>
        <dbReference type="ChEBI" id="CHEBI:58210"/>
    </cofactor>
</comment>
<dbReference type="InterPro" id="IPR029039">
    <property type="entry name" value="Flavoprotein-like_sf"/>
</dbReference>
<dbReference type="GO" id="GO:0050660">
    <property type="term" value="F:flavin adenine dinucleotide binding"/>
    <property type="evidence" value="ECO:0007669"/>
    <property type="project" value="TreeGrafter"/>
</dbReference>
<proteinExistence type="predicted"/>
<keyword evidence="5" id="KW-0274">FAD</keyword>
<dbReference type="GO" id="GO:0003958">
    <property type="term" value="F:NADPH-hemoprotein reductase activity"/>
    <property type="evidence" value="ECO:0007669"/>
    <property type="project" value="UniProtKB-EC"/>
</dbReference>
<evidence type="ECO:0000313" key="12">
    <source>
        <dbReference type="EMBL" id="KAA0157166.1"/>
    </source>
</evidence>
<dbReference type="EMBL" id="VLTN01000002">
    <property type="protein sequence ID" value="KAA0157166.1"/>
    <property type="molecule type" value="Genomic_DNA"/>
</dbReference>
<gene>
    <name evidence="12" type="ORF">FNF29_00518</name>
</gene>
<dbReference type="Gene3D" id="1.20.990.10">
    <property type="entry name" value="NADPH-cytochrome p450 Reductase, Chain A, domain 3"/>
    <property type="match status" value="1"/>
</dbReference>
<comment type="caution">
    <text evidence="12">The sequence shown here is derived from an EMBL/GenBank/DDBJ whole genome shotgun (WGS) entry which is preliminary data.</text>
</comment>
<reference evidence="12 13" key="1">
    <citation type="submission" date="2019-07" db="EMBL/GenBank/DDBJ databases">
        <title>Genomes of Cafeteria roenbergensis.</title>
        <authorList>
            <person name="Fischer M.G."/>
            <person name="Hackl T."/>
            <person name="Roman M."/>
        </authorList>
    </citation>
    <scope>NUCLEOTIDE SEQUENCE [LARGE SCALE GENOMIC DNA]</scope>
    <source>
        <strain evidence="12 13">BVI</strain>
    </source>
</reference>
<evidence type="ECO:0000256" key="4">
    <source>
        <dbReference type="ARBA" id="ARBA00022643"/>
    </source>
</evidence>
<dbReference type="Gene3D" id="3.40.50.360">
    <property type="match status" value="1"/>
</dbReference>
<sequence length="776" mass="81541">MQAMFEAIGISPTVAIGAALVALVGILATLSLKSGSSSSASGLDSVGADPKARARRSSSASDGGDGVPLMIFFGSETGTAEEYSKNLALEAPRHGFKPHVVDLEHFVPEMLTGELEDCDDETKARVAPMVAESGPLAVFLMATCGEGDVTNNARNFVTWITGDDGEKPTTSKLRYTVFGLGNTGYEHYNEAAKITQAALEGAGASIVVKMGLGDDDGDLESDFADWQKTIWAPLRRAVAAELGLEEGTDDAEEDGPACALPVKSVAPFKVVEVPPPAGVTAADTERDDLVGGRADEAHAASGGIAAASPAGGGWLDSEPMRCLTRRQLMAMGRGADPVRVRWFQAVPARVSARREVRGKTSLGGSTAHVELDVGAAGLTYGTADDAAVLPENPAEAVDAMCAHLGLDAAQWFTLEGDAIAPAIARAEAARGAGGAIEDPAHATLKPGERPPPFPVPCTVGRALQRYCDLGGLPSKALAGQMAHWAEKEDERARLARLVSTEGRSEWDEFVRTPRRSVLELFQAFPSVRPPLAELLHVLPPLKPREYTIASSPLAHPGSMHLAVSVLNEPKPPAPGSADAPGRRLAGVCSTFLAGGTSGATPAPEGAVVRVYVRKSTFKMPESTETPIVMVGPGTGLAPMRAFCQERQARAAAGEALGEALLFFGCRREEEDYIYRDELEAWAASGVISHLHLAFSRQGAEKVYVQHRLREQGAKVWALLSEQGAHVYVCGATAMGKDVTAALAGIAADHGGMSAAEATAYVAKLEKDHRLVQELWS</sequence>
<dbReference type="PRINTS" id="PR00369">
    <property type="entry name" value="FLAVODOXIN"/>
</dbReference>
<dbReference type="InterPro" id="IPR017938">
    <property type="entry name" value="Riboflavin_synthase-like_b-brl"/>
</dbReference>
<dbReference type="InterPro" id="IPR017927">
    <property type="entry name" value="FAD-bd_FR_type"/>
</dbReference>
<dbReference type="InterPro" id="IPR008254">
    <property type="entry name" value="Flavodoxin/NO_synth"/>
</dbReference>
<dbReference type="SUPFAM" id="SSF63380">
    <property type="entry name" value="Riboflavin synthase domain-like"/>
    <property type="match status" value="1"/>
</dbReference>
<dbReference type="Pfam" id="PF00258">
    <property type="entry name" value="Flavodoxin_1"/>
    <property type="match status" value="1"/>
</dbReference>
<dbReference type="SUPFAM" id="SSF52218">
    <property type="entry name" value="Flavoproteins"/>
    <property type="match status" value="1"/>
</dbReference>
<dbReference type="Gene3D" id="3.40.50.80">
    <property type="entry name" value="Nucleotide-binding domain of ferredoxin-NADP reductase (FNR) module"/>
    <property type="match status" value="1"/>
</dbReference>
<evidence type="ECO:0000256" key="8">
    <source>
        <dbReference type="ARBA" id="ARBA00023797"/>
    </source>
</evidence>
<evidence type="ECO:0000256" key="7">
    <source>
        <dbReference type="ARBA" id="ARBA00023002"/>
    </source>
</evidence>
<dbReference type="Pfam" id="PF00175">
    <property type="entry name" value="NAD_binding_1"/>
    <property type="match status" value="1"/>
</dbReference>
<dbReference type="InterPro" id="IPR001709">
    <property type="entry name" value="Flavoprot_Pyr_Nucl_cyt_Rdtase"/>
</dbReference>
<organism evidence="12 13">
    <name type="scientific">Cafeteria roenbergensis</name>
    <name type="common">Marine flagellate</name>
    <dbReference type="NCBI Taxonomy" id="33653"/>
    <lineage>
        <taxon>Eukaryota</taxon>
        <taxon>Sar</taxon>
        <taxon>Stramenopiles</taxon>
        <taxon>Bigyra</taxon>
        <taxon>Opalozoa</taxon>
        <taxon>Bicosoecida</taxon>
        <taxon>Cafeteriaceae</taxon>
        <taxon>Cafeteria</taxon>
    </lineage>
</organism>
<evidence type="ECO:0000259" key="11">
    <source>
        <dbReference type="PROSITE" id="PS51384"/>
    </source>
</evidence>
<dbReference type="AlphaFoldDB" id="A0A5A8CVU6"/>
<dbReference type="OMA" id="CAPVNRD"/>